<keyword evidence="4" id="KW-1185">Reference proteome</keyword>
<proteinExistence type="predicted"/>
<dbReference type="SUPFAM" id="SSF101801">
    <property type="entry name" value="Surface presentation of antigens (SPOA)"/>
    <property type="match status" value="1"/>
</dbReference>
<dbReference type="AlphaFoldDB" id="A0A4V6PPG4"/>
<dbReference type="Proteomes" id="UP000294562">
    <property type="component" value="Unassembled WGS sequence"/>
</dbReference>
<dbReference type="OrthoDB" id="7824563at2"/>
<dbReference type="EMBL" id="SMZO01000010">
    <property type="protein sequence ID" value="TDL89439.1"/>
    <property type="molecule type" value="Genomic_DNA"/>
</dbReference>
<organism evidence="3 4">
    <name type="scientific">Meridianimarinicoccus aquatilis</name>
    <dbReference type="NCBI Taxonomy" id="2552766"/>
    <lineage>
        <taxon>Bacteria</taxon>
        <taxon>Pseudomonadati</taxon>
        <taxon>Pseudomonadota</taxon>
        <taxon>Alphaproteobacteria</taxon>
        <taxon>Rhodobacterales</taxon>
        <taxon>Paracoccaceae</taxon>
        <taxon>Meridianimarinicoccus</taxon>
    </lineage>
</organism>
<dbReference type="RefSeq" id="WP_133342014.1">
    <property type="nucleotide sequence ID" value="NZ_SMZO01000010.1"/>
</dbReference>
<evidence type="ECO:0000259" key="2">
    <source>
        <dbReference type="Pfam" id="PF01052"/>
    </source>
</evidence>
<gene>
    <name evidence="3" type="ORF">E2L05_06090</name>
</gene>
<evidence type="ECO:0000313" key="4">
    <source>
        <dbReference type="Proteomes" id="UP000294562"/>
    </source>
</evidence>
<evidence type="ECO:0000256" key="1">
    <source>
        <dbReference type="SAM" id="MobiDB-lite"/>
    </source>
</evidence>
<dbReference type="InterPro" id="IPR036429">
    <property type="entry name" value="SpoA-like_sf"/>
</dbReference>
<feature type="domain" description="Flagellar motor switch protein FliN-like C-terminal" evidence="2">
    <location>
        <begin position="218"/>
        <end position="284"/>
    </location>
</feature>
<dbReference type="Pfam" id="PF01052">
    <property type="entry name" value="FliMN_C"/>
    <property type="match status" value="1"/>
</dbReference>
<evidence type="ECO:0000313" key="3">
    <source>
        <dbReference type="EMBL" id="TDL89439.1"/>
    </source>
</evidence>
<sequence>MTATSSSILQRMAGAERTPPDHGVVSPFGAMRLALSKAAQDIVKANLVGGQVADLRVTLRGMEDVLPEGGLWVVLQGHGRTRGLICVDPSLLAALVQAMTTGKVTGSDIATRRPTQTDALLVRRVLGCVLDTFVLRLAGHPAEDWARGFQPRDRVSDPARLPHVLPDVVYRALSMEVDICGGLRSGSLVILLPRTGGEEVSPETVQRAAFAEAMGKTLRSATAELEAVLHRIRMPISEMTALEPGMVLTLPRDSLANVVLHGCDGRVVGRAKLGQSRGNRAVKLIADKNGASAAKAKREELPETNALATLPEDQGGGG</sequence>
<feature type="region of interest" description="Disordered" evidence="1">
    <location>
        <begin position="1"/>
        <end position="21"/>
    </location>
</feature>
<accession>A0A4V6PPG4</accession>
<name>A0A4V6PPG4_9RHOB</name>
<protein>
    <recommendedName>
        <fullName evidence="2">Flagellar motor switch protein FliN-like C-terminal domain-containing protein</fullName>
    </recommendedName>
</protein>
<comment type="caution">
    <text evidence="3">The sequence shown here is derived from an EMBL/GenBank/DDBJ whole genome shotgun (WGS) entry which is preliminary data.</text>
</comment>
<reference evidence="3 4" key="1">
    <citation type="submission" date="2019-03" db="EMBL/GenBank/DDBJ databases">
        <title>Rhodobacteraceae bacterium SM1902, a new member of the family Rhodobacteraceae isolated from Yantai.</title>
        <authorList>
            <person name="Sun Y."/>
        </authorList>
    </citation>
    <scope>NUCLEOTIDE SEQUENCE [LARGE SCALE GENOMIC DNA]</scope>
    <source>
        <strain evidence="3 4">SM1902</strain>
    </source>
</reference>
<feature type="region of interest" description="Disordered" evidence="1">
    <location>
        <begin position="293"/>
        <end position="318"/>
    </location>
</feature>
<dbReference type="InterPro" id="IPR001543">
    <property type="entry name" value="FliN-like_C"/>
</dbReference>
<dbReference type="Gene3D" id="2.30.330.10">
    <property type="entry name" value="SpoA-like"/>
    <property type="match status" value="1"/>
</dbReference>